<dbReference type="eggNOG" id="COG1639">
    <property type="taxonomic scope" value="Bacteria"/>
</dbReference>
<evidence type="ECO:0000313" key="3">
    <source>
        <dbReference type="Proteomes" id="UP000006755"/>
    </source>
</evidence>
<gene>
    <name evidence="2" type="ORF">B3C1_14425</name>
</gene>
<organism evidence="2 3">
    <name type="scientific">Gallaecimonas xiamenensis 3-C-1</name>
    <dbReference type="NCBI Taxonomy" id="745411"/>
    <lineage>
        <taxon>Bacteria</taxon>
        <taxon>Pseudomonadati</taxon>
        <taxon>Pseudomonadota</taxon>
        <taxon>Gammaproteobacteria</taxon>
        <taxon>Enterobacterales</taxon>
        <taxon>Gallaecimonadaceae</taxon>
        <taxon>Gallaecimonas</taxon>
    </lineage>
</organism>
<feature type="domain" description="HDOD" evidence="1">
    <location>
        <begin position="16"/>
        <end position="207"/>
    </location>
</feature>
<keyword evidence="3" id="KW-1185">Reference proteome</keyword>
<proteinExistence type="predicted"/>
<dbReference type="RefSeq" id="WP_008485720.1">
    <property type="nucleotide sequence ID" value="NZ_AMRI01000022.1"/>
</dbReference>
<evidence type="ECO:0000313" key="2">
    <source>
        <dbReference type="EMBL" id="EKE69891.1"/>
    </source>
</evidence>
<sequence>MSKKSLEQFFSRPQNLPQIPQVVKDLIATFNDPDTDVRTVAKKIGMDAVITAKTLRLANSARYGRSRQVATVNEAAVRLGLDVLRNMVLAAGLVDIYPSVPHFDLKEFWRQSFCVGELCRLLSSKAQCDSELGFTCGMLHNIGELIIHATEPELAAELDERVAAGEARAYAEHAVLGFTYAEVGAELSSRWLFPDVIQLAIRNQRVPLLAEPFSQYAALVYMAAYLQRHEELSEDTPVDWPLQLAIKLKIDWNFAREAWLKVKEEGSAYSMLLEN</sequence>
<dbReference type="PANTHER" id="PTHR33525:SF6">
    <property type="entry name" value="HDOD DOMAIN-CONTAINING PROTEIN"/>
    <property type="match status" value="1"/>
</dbReference>
<dbReference type="SUPFAM" id="SSF109604">
    <property type="entry name" value="HD-domain/PDEase-like"/>
    <property type="match status" value="1"/>
</dbReference>
<dbReference type="PANTHER" id="PTHR33525">
    <property type="match status" value="1"/>
</dbReference>
<dbReference type="STRING" id="745411.B3C1_14425"/>
<dbReference type="InterPro" id="IPR052340">
    <property type="entry name" value="RNase_Y/CdgJ"/>
</dbReference>
<dbReference type="Pfam" id="PF08668">
    <property type="entry name" value="HDOD"/>
    <property type="match status" value="1"/>
</dbReference>
<dbReference type="Gene3D" id="1.10.3210.10">
    <property type="entry name" value="Hypothetical protein af1432"/>
    <property type="match status" value="1"/>
</dbReference>
<dbReference type="PATRIC" id="fig|745411.4.peg.2836"/>
<dbReference type="Proteomes" id="UP000006755">
    <property type="component" value="Unassembled WGS sequence"/>
</dbReference>
<dbReference type="PROSITE" id="PS51833">
    <property type="entry name" value="HDOD"/>
    <property type="match status" value="1"/>
</dbReference>
<comment type="caution">
    <text evidence="2">The sequence shown here is derived from an EMBL/GenBank/DDBJ whole genome shotgun (WGS) entry which is preliminary data.</text>
</comment>
<dbReference type="AlphaFoldDB" id="K2IID2"/>
<reference evidence="2 3" key="1">
    <citation type="journal article" date="2012" name="J. Bacteriol.">
        <title>Genome Sequence of Gallaecimonas xiamenensis Type Strain 3-C-1.</title>
        <authorList>
            <person name="Lai Q."/>
            <person name="Wang L."/>
            <person name="Wang W."/>
            <person name="Shao Z."/>
        </authorList>
    </citation>
    <scope>NUCLEOTIDE SEQUENCE [LARGE SCALE GENOMIC DNA]</scope>
    <source>
        <strain evidence="2 3">3-C-1</strain>
    </source>
</reference>
<dbReference type="EMBL" id="AMRI01000022">
    <property type="protein sequence ID" value="EKE69891.1"/>
    <property type="molecule type" value="Genomic_DNA"/>
</dbReference>
<accession>K2IID2</accession>
<dbReference type="OrthoDB" id="9770715at2"/>
<name>K2IID2_9GAMM</name>
<evidence type="ECO:0000259" key="1">
    <source>
        <dbReference type="PROSITE" id="PS51833"/>
    </source>
</evidence>
<protein>
    <recommendedName>
        <fullName evidence="1">HDOD domain-containing protein</fullName>
    </recommendedName>
</protein>
<dbReference type="InterPro" id="IPR013976">
    <property type="entry name" value="HDOD"/>
</dbReference>